<name>A0ABZ0IUD6_9BACT</name>
<dbReference type="InterPro" id="IPR003594">
    <property type="entry name" value="HATPase_dom"/>
</dbReference>
<evidence type="ECO:0000256" key="6">
    <source>
        <dbReference type="ARBA" id="ARBA00022989"/>
    </source>
</evidence>
<sequence>MKLKHFVLIVILGFCCQTHGQGLEKSTEIDSLFSLVIKHRVRSPDSSLEAAKHLLPLLEGIERNDQLADLYWNMSTAYFYKNEYLNVIDYGIKSIDIFRKLGDSLRVADNYTTLSSAYKYLGHRKEALEYNLRSVELMKQYGKPTDYATSLYALGNYYMETKEYDKCETYYLEALTILEGADSPGKLADMYFNMGVLSAVKKRIDESSGFYEKSLGLYQALGDEASYPKVWTAIGYNFYVQGKFTKAKSYYLKAEQGLSISSSTYSYCYNLASLSRTEYMLKNYGSALNYAKKMERVASDVGVLRFSIDAQVLFRQVYDAQGDLPKAYASLQLFHILSDSLQNIEKEKVVKELTIKYETELKEKEIAKLTSETKAQEQEVLLATSEKNAYRVGIVLAVALAIAVSAFFAQRQKASQLRSMQALTERNVRIDALLKEQEVSSLNALIEGQEKERMRIAEELHDRLGSMLSAIKLNFISSTVKKDVEQKSPENETVKTTQMLDEAVTEVRRISHNLSTGQVSRYGLVSSMDDLAARINQSDSVAMKVMHFNLEERLPVEMETGIYRITQEMLANVLKHAHASEFIVQLNKTENSVILTAEDDGIGFDYKEARRRGGIGLQNIENRVKKFGGQFSVDTAPGKGAILTFEFPLEA</sequence>
<evidence type="ECO:0000259" key="10">
    <source>
        <dbReference type="PROSITE" id="PS50109"/>
    </source>
</evidence>
<dbReference type="Gene3D" id="3.30.565.10">
    <property type="entry name" value="Histidine kinase-like ATPase, C-terminal domain"/>
    <property type="match status" value="1"/>
</dbReference>
<dbReference type="GO" id="GO:0016301">
    <property type="term" value="F:kinase activity"/>
    <property type="evidence" value="ECO:0007669"/>
    <property type="project" value="UniProtKB-KW"/>
</dbReference>
<dbReference type="SMART" id="SM00387">
    <property type="entry name" value="HATPase_c"/>
    <property type="match status" value="1"/>
</dbReference>
<dbReference type="SUPFAM" id="SSF48452">
    <property type="entry name" value="TPR-like"/>
    <property type="match status" value="2"/>
</dbReference>
<dbReference type="PROSITE" id="PS50109">
    <property type="entry name" value="HIS_KIN"/>
    <property type="match status" value="1"/>
</dbReference>
<organism evidence="11 12">
    <name type="scientific">Imperialibacter roseus</name>
    <dbReference type="NCBI Taxonomy" id="1324217"/>
    <lineage>
        <taxon>Bacteria</taxon>
        <taxon>Pseudomonadati</taxon>
        <taxon>Bacteroidota</taxon>
        <taxon>Cytophagia</taxon>
        <taxon>Cytophagales</taxon>
        <taxon>Flammeovirgaceae</taxon>
        <taxon>Imperialibacter</taxon>
    </lineage>
</organism>
<dbReference type="Proteomes" id="UP001302349">
    <property type="component" value="Chromosome"/>
</dbReference>
<dbReference type="Gene3D" id="1.20.5.1930">
    <property type="match status" value="1"/>
</dbReference>
<dbReference type="InterPro" id="IPR050482">
    <property type="entry name" value="Sensor_HK_TwoCompSys"/>
</dbReference>
<evidence type="ECO:0000256" key="9">
    <source>
        <dbReference type="PROSITE-ProRule" id="PRU00339"/>
    </source>
</evidence>
<evidence type="ECO:0000256" key="3">
    <source>
        <dbReference type="ARBA" id="ARBA00022679"/>
    </source>
</evidence>
<dbReference type="InterPro" id="IPR011990">
    <property type="entry name" value="TPR-like_helical_dom_sf"/>
</dbReference>
<keyword evidence="2" id="KW-1003">Cell membrane</keyword>
<protein>
    <submittedName>
        <fullName evidence="11">Sensor histidine kinase</fullName>
    </submittedName>
</protein>
<dbReference type="Pfam" id="PF13181">
    <property type="entry name" value="TPR_8"/>
    <property type="match status" value="1"/>
</dbReference>
<feature type="domain" description="Histidine kinase" evidence="10">
    <location>
        <begin position="455"/>
        <end position="651"/>
    </location>
</feature>
<evidence type="ECO:0000256" key="2">
    <source>
        <dbReference type="ARBA" id="ARBA00022475"/>
    </source>
</evidence>
<evidence type="ECO:0000256" key="4">
    <source>
        <dbReference type="ARBA" id="ARBA00022692"/>
    </source>
</evidence>
<gene>
    <name evidence="11" type="ORF">RT717_08415</name>
</gene>
<dbReference type="PANTHER" id="PTHR24421">
    <property type="entry name" value="NITRATE/NITRITE SENSOR PROTEIN NARX-RELATED"/>
    <property type="match status" value="1"/>
</dbReference>
<dbReference type="SUPFAM" id="SSF55874">
    <property type="entry name" value="ATPase domain of HSP90 chaperone/DNA topoisomerase II/histidine kinase"/>
    <property type="match status" value="1"/>
</dbReference>
<dbReference type="Gene3D" id="1.25.40.10">
    <property type="entry name" value="Tetratricopeptide repeat domain"/>
    <property type="match status" value="2"/>
</dbReference>
<keyword evidence="7" id="KW-0902">Two-component regulatory system</keyword>
<dbReference type="InterPro" id="IPR019734">
    <property type="entry name" value="TPR_rpt"/>
</dbReference>
<dbReference type="Pfam" id="PF07730">
    <property type="entry name" value="HisKA_3"/>
    <property type="match status" value="1"/>
</dbReference>
<dbReference type="PROSITE" id="PS50005">
    <property type="entry name" value="TPR"/>
    <property type="match status" value="1"/>
</dbReference>
<keyword evidence="6" id="KW-1133">Transmembrane helix</keyword>
<evidence type="ECO:0000256" key="1">
    <source>
        <dbReference type="ARBA" id="ARBA00004651"/>
    </source>
</evidence>
<accession>A0ABZ0IUD6</accession>
<evidence type="ECO:0000256" key="5">
    <source>
        <dbReference type="ARBA" id="ARBA00022777"/>
    </source>
</evidence>
<evidence type="ECO:0000256" key="7">
    <source>
        <dbReference type="ARBA" id="ARBA00023012"/>
    </source>
</evidence>
<keyword evidence="3" id="KW-0808">Transferase</keyword>
<dbReference type="CDD" id="cd16917">
    <property type="entry name" value="HATPase_UhpB-NarQ-NarX-like"/>
    <property type="match status" value="1"/>
</dbReference>
<evidence type="ECO:0000256" key="8">
    <source>
        <dbReference type="ARBA" id="ARBA00023136"/>
    </source>
</evidence>
<dbReference type="InterPro" id="IPR011712">
    <property type="entry name" value="Sig_transdc_His_kin_sub3_dim/P"/>
</dbReference>
<comment type="subcellular location">
    <subcellularLocation>
        <location evidence="1">Cell membrane</location>
        <topology evidence="1">Multi-pass membrane protein</topology>
    </subcellularLocation>
</comment>
<keyword evidence="9" id="KW-0802">TPR repeat</keyword>
<feature type="repeat" description="TPR" evidence="9">
    <location>
        <begin position="148"/>
        <end position="181"/>
    </location>
</feature>
<dbReference type="SMART" id="SM00028">
    <property type="entry name" value="TPR"/>
    <property type="match status" value="4"/>
</dbReference>
<dbReference type="EMBL" id="CP136051">
    <property type="protein sequence ID" value="WOK08658.1"/>
    <property type="molecule type" value="Genomic_DNA"/>
</dbReference>
<evidence type="ECO:0000313" key="11">
    <source>
        <dbReference type="EMBL" id="WOK08658.1"/>
    </source>
</evidence>
<keyword evidence="8" id="KW-0472">Membrane</keyword>
<dbReference type="InterPro" id="IPR005467">
    <property type="entry name" value="His_kinase_dom"/>
</dbReference>
<keyword evidence="4" id="KW-0812">Transmembrane</keyword>
<dbReference type="PANTHER" id="PTHR24421:SF37">
    <property type="entry name" value="SENSOR HISTIDINE KINASE NARS"/>
    <property type="match status" value="1"/>
</dbReference>
<dbReference type="Pfam" id="PF02518">
    <property type="entry name" value="HATPase_c"/>
    <property type="match status" value="1"/>
</dbReference>
<reference evidence="11 12" key="1">
    <citation type="journal article" date="2023" name="Microbiol. Resour. Announc.">
        <title>Complete Genome Sequence of Imperialibacter roseus strain P4T.</title>
        <authorList>
            <person name="Tizabi D.R."/>
            <person name="Bachvaroff T."/>
            <person name="Hill R.T."/>
        </authorList>
    </citation>
    <scope>NUCLEOTIDE SEQUENCE [LARGE SCALE GENOMIC DNA]</scope>
    <source>
        <strain evidence="11 12">P4T</strain>
    </source>
</reference>
<keyword evidence="5 11" id="KW-0418">Kinase</keyword>
<keyword evidence="12" id="KW-1185">Reference proteome</keyword>
<dbReference type="InterPro" id="IPR036890">
    <property type="entry name" value="HATPase_C_sf"/>
</dbReference>
<evidence type="ECO:0000313" key="12">
    <source>
        <dbReference type="Proteomes" id="UP001302349"/>
    </source>
</evidence>
<proteinExistence type="predicted"/>